<feature type="transmembrane region" description="Helical" evidence="3">
    <location>
        <begin position="20"/>
        <end position="42"/>
    </location>
</feature>
<dbReference type="PANTHER" id="PTHR46746:SF9">
    <property type="entry name" value="CD209 ANTIGEN-LIKE PROTEIN C-LIKE"/>
    <property type="match status" value="1"/>
</dbReference>
<gene>
    <name evidence="5" type="primary">CLEC4D</name>
</gene>
<dbReference type="Ensembl" id="ENSCWAT00000009198.1">
    <property type="protein sequence ID" value="ENSCWAP00000008456.1"/>
    <property type="gene ID" value="ENSCWAG00000006470.1"/>
</dbReference>
<dbReference type="GO" id="GO:0061760">
    <property type="term" value="P:antifungal innate immune response"/>
    <property type="evidence" value="ECO:0007669"/>
    <property type="project" value="Ensembl"/>
</dbReference>
<keyword evidence="2" id="KW-1015">Disulfide bond</keyword>
<dbReference type="GO" id="GO:0038187">
    <property type="term" value="F:pattern recognition receptor activity"/>
    <property type="evidence" value="ECO:0007669"/>
    <property type="project" value="Ensembl"/>
</dbReference>
<dbReference type="CDD" id="cd03590">
    <property type="entry name" value="CLECT_DC-SIGN_like"/>
    <property type="match status" value="1"/>
</dbReference>
<dbReference type="PANTHER" id="PTHR46746">
    <property type="entry name" value="KILLER CELL LECTIN-LIKE RECEPTOR SUBFAMILY F MEMBER 2"/>
    <property type="match status" value="1"/>
</dbReference>
<evidence type="ECO:0000313" key="5">
    <source>
        <dbReference type="Ensembl" id="ENSCWAP00000008456.1"/>
    </source>
</evidence>
<dbReference type="AlphaFoldDB" id="A0A8C3W664"/>
<keyword evidence="6" id="KW-1185">Reference proteome</keyword>
<dbReference type="Gene3D" id="3.10.100.10">
    <property type="entry name" value="Mannose-Binding Protein A, subunit A"/>
    <property type="match status" value="1"/>
</dbReference>
<evidence type="ECO:0000256" key="1">
    <source>
        <dbReference type="ARBA" id="ARBA00022734"/>
    </source>
</evidence>
<dbReference type="InterPro" id="IPR016187">
    <property type="entry name" value="CTDL_fold"/>
</dbReference>
<dbReference type="GO" id="GO:0005537">
    <property type="term" value="F:D-mannose binding"/>
    <property type="evidence" value="ECO:0007669"/>
    <property type="project" value="Ensembl"/>
</dbReference>
<keyword evidence="3" id="KW-0472">Membrane</keyword>
<dbReference type="Pfam" id="PF00059">
    <property type="entry name" value="Lectin_C"/>
    <property type="match status" value="1"/>
</dbReference>
<accession>A0A8C3W664</accession>
<evidence type="ECO:0000259" key="4">
    <source>
        <dbReference type="PROSITE" id="PS50041"/>
    </source>
</evidence>
<keyword evidence="3" id="KW-1133">Transmembrane helix</keyword>
<evidence type="ECO:0000256" key="3">
    <source>
        <dbReference type="SAM" id="Phobius"/>
    </source>
</evidence>
<sequence>FLIQPPQHIHFSYKYHSQLIPWAIVIFFMSLLSACFIASCVVTHHNFLCCKRGTRVFGPQEHHPRLTCIREKAELKAGTRNCCPEGWRPFQSNCYFPFHDKKTWAQSERNCTGLGAHLATISTEDEQNFITQLLDKQFSYFLGLTNENHEGQWRWVNKIPFNPQTVFWHEGEPSKLWVCFCDVCTFLHTTSNTLPQLVYNRNTLPQLVYNRNKTMAPIYFS</sequence>
<dbReference type="GO" id="GO:0005886">
    <property type="term" value="C:plasma membrane"/>
    <property type="evidence" value="ECO:0007669"/>
    <property type="project" value="Ensembl"/>
</dbReference>
<evidence type="ECO:0000256" key="2">
    <source>
        <dbReference type="ARBA" id="ARBA00023157"/>
    </source>
</evidence>
<feature type="domain" description="C-type lectin" evidence="4">
    <location>
        <begin position="90"/>
        <end position="187"/>
    </location>
</feature>
<dbReference type="GeneTree" id="ENSGT00940000162400"/>
<evidence type="ECO:0000313" key="6">
    <source>
        <dbReference type="Proteomes" id="UP000694540"/>
    </source>
</evidence>
<dbReference type="InterPro" id="IPR033989">
    <property type="entry name" value="CD209-like_CTLD"/>
</dbReference>
<reference evidence="5" key="2">
    <citation type="submission" date="2025-09" db="UniProtKB">
        <authorList>
            <consortium name="Ensembl"/>
        </authorList>
    </citation>
    <scope>IDENTIFICATION</scope>
</reference>
<proteinExistence type="predicted"/>
<name>A0A8C3W664_9CETA</name>
<keyword evidence="3" id="KW-0812">Transmembrane</keyword>
<dbReference type="Proteomes" id="UP000694540">
    <property type="component" value="Unplaced"/>
</dbReference>
<keyword evidence="1" id="KW-0430">Lectin</keyword>
<dbReference type="InterPro" id="IPR001304">
    <property type="entry name" value="C-type_lectin-like"/>
</dbReference>
<dbReference type="SUPFAM" id="SSF56436">
    <property type="entry name" value="C-type lectin-like"/>
    <property type="match status" value="1"/>
</dbReference>
<reference evidence="5" key="1">
    <citation type="submission" date="2025-08" db="UniProtKB">
        <authorList>
            <consortium name="Ensembl"/>
        </authorList>
    </citation>
    <scope>IDENTIFICATION</scope>
</reference>
<dbReference type="InterPro" id="IPR051379">
    <property type="entry name" value="C-type_Lectin_Receptor_IMM"/>
</dbReference>
<dbReference type="PROSITE" id="PS50041">
    <property type="entry name" value="C_TYPE_LECTIN_2"/>
    <property type="match status" value="1"/>
</dbReference>
<dbReference type="InterPro" id="IPR016186">
    <property type="entry name" value="C-type_lectin-like/link_sf"/>
</dbReference>
<protein>
    <submittedName>
        <fullName evidence="5">C-type lectin domain family 4 member D</fullName>
    </submittedName>
</protein>
<organism evidence="5 6">
    <name type="scientific">Catagonus wagneri</name>
    <name type="common">Chacoan peccary</name>
    <dbReference type="NCBI Taxonomy" id="51154"/>
    <lineage>
        <taxon>Eukaryota</taxon>
        <taxon>Metazoa</taxon>
        <taxon>Chordata</taxon>
        <taxon>Craniata</taxon>
        <taxon>Vertebrata</taxon>
        <taxon>Euteleostomi</taxon>
        <taxon>Mammalia</taxon>
        <taxon>Eutheria</taxon>
        <taxon>Laurasiatheria</taxon>
        <taxon>Artiodactyla</taxon>
        <taxon>Suina</taxon>
        <taxon>Tayassuidae</taxon>
        <taxon>Catagonus</taxon>
    </lineage>
</organism>
<dbReference type="SMART" id="SM00034">
    <property type="entry name" value="CLECT"/>
    <property type="match status" value="1"/>
</dbReference>